<organism evidence="3">
    <name type="scientific">Aureoumbra lagunensis</name>
    <dbReference type="NCBI Taxonomy" id="44058"/>
    <lineage>
        <taxon>Eukaryota</taxon>
        <taxon>Sar</taxon>
        <taxon>Stramenopiles</taxon>
        <taxon>Ochrophyta</taxon>
        <taxon>Pelagophyceae</taxon>
        <taxon>Pelagomonadales</taxon>
        <taxon>Aureoumbra</taxon>
    </lineage>
</organism>
<dbReference type="GO" id="GO:0016491">
    <property type="term" value="F:oxidoreductase activity"/>
    <property type="evidence" value="ECO:0007669"/>
    <property type="project" value="UniProtKB-KW"/>
</dbReference>
<keyword evidence="2" id="KW-0560">Oxidoreductase</keyword>
<accession>A0A7S3JXL9</accession>
<dbReference type="Pfam" id="PF13561">
    <property type="entry name" value="adh_short_C2"/>
    <property type="match status" value="1"/>
</dbReference>
<evidence type="ECO:0000256" key="2">
    <source>
        <dbReference type="ARBA" id="ARBA00023002"/>
    </source>
</evidence>
<dbReference type="EMBL" id="HBIJ01013300">
    <property type="protein sequence ID" value="CAE0368251.1"/>
    <property type="molecule type" value="Transcribed_RNA"/>
</dbReference>
<protein>
    <submittedName>
        <fullName evidence="3">Uncharacterized protein</fullName>
    </submittedName>
</protein>
<name>A0A7S3JXL9_9STRA</name>
<evidence type="ECO:0000313" key="3">
    <source>
        <dbReference type="EMBL" id="CAE0368251.1"/>
    </source>
</evidence>
<dbReference type="AlphaFoldDB" id="A0A7S3JXL9"/>
<gene>
    <name evidence="3" type="ORF">ALAG00032_LOCUS9013</name>
</gene>
<dbReference type="InterPro" id="IPR002347">
    <property type="entry name" value="SDR_fam"/>
</dbReference>
<dbReference type="InterPro" id="IPR036291">
    <property type="entry name" value="NAD(P)-bd_dom_sf"/>
</dbReference>
<sequence length="236" mass="24169">MSYLVCGTGAIGNALTRLLVQQGKRVIGAGRNAEKLNAMTPSQSIVCDFSKTSEVATIMSPELPKDLTGLAYCVGSAPLKPLRSASVPDMMEAFSLNAVSAVEVVRAAMPTLKKNRGSIVLFSSVAVQHGFNNHVIIGAAKGAVEGITRNLAADLSSSGVRVNCIAPSLTANAAITASLTANEKIAASIAAAHPLGRLGAPEDSAALAAFLLSSDDSSWITGQVFACDGGRSSILR</sequence>
<dbReference type="PANTHER" id="PTHR43477:SF1">
    <property type="entry name" value="DIHYDROANTICAPSIN 7-DEHYDROGENASE"/>
    <property type="match status" value="1"/>
</dbReference>
<dbReference type="Gene3D" id="3.40.50.720">
    <property type="entry name" value="NAD(P)-binding Rossmann-like Domain"/>
    <property type="match status" value="1"/>
</dbReference>
<dbReference type="PANTHER" id="PTHR43477">
    <property type="entry name" value="DIHYDROANTICAPSIN 7-DEHYDROGENASE"/>
    <property type="match status" value="1"/>
</dbReference>
<comment type="similarity">
    <text evidence="1">Belongs to the short-chain dehydrogenases/reductases (SDR) family.</text>
</comment>
<reference evidence="3" key="1">
    <citation type="submission" date="2021-01" db="EMBL/GenBank/DDBJ databases">
        <authorList>
            <person name="Corre E."/>
            <person name="Pelletier E."/>
            <person name="Niang G."/>
            <person name="Scheremetjew M."/>
            <person name="Finn R."/>
            <person name="Kale V."/>
            <person name="Holt S."/>
            <person name="Cochrane G."/>
            <person name="Meng A."/>
            <person name="Brown T."/>
            <person name="Cohen L."/>
        </authorList>
    </citation>
    <scope>NUCLEOTIDE SEQUENCE</scope>
    <source>
        <strain evidence="3">CCMP1510</strain>
    </source>
</reference>
<proteinExistence type="inferred from homology"/>
<dbReference type="CDD" id="cd05233">
    <property type="entry name" value="SDR_c"/>
    <property type="match status" value="1"/>
</dbReference>
<dbReference type="InterPro" id="IPR051122">
    <property type="entry name" value="SDR_DHRS6-like"/>
</dbReference>
<evidence type="ECO:0000256" key="1">
    <source>
        <dbReference type="ARBA" id="ARBA00006484"/>
    </source>
</evidence>
<dbReference type="SUPFAM" id="SSF51735">
    <property type="entry name" value="NAD(P)-binding Rossmann-fold domains"/>
    <property type="match status" value="1"/>
</dbReference>
<dbReference type="PRINTS" id="PR00081">
    <property type="entry name" value="GDHRDH"/>
</dbReference>